<comment type="caution">
    <text evidence="1">The sequence shown here is derived from an EMBL/GenBank/DDBJ whole genome shotgun (WGS) entry which is preliminary data.</text>
</comment>
<evidence type="ECO:0000313" key="2">
    <source>
        <dbReference type="Proteomes" id="UP001596550"/>
    </source>
</evidence>
<proteinExistence type="predicted"/>
<gene>
    <name evidence="1" type="ORF">ACFQO9_04540</name>
</gene>
<evidence type="ECO:0000313" key="1">
    <source>
        <dbReference type="EMBL" id="MFC7345985.1"/>
    </source>
</evidence>
<dbReference type="EMBL" id="JBHTCR010000002">
    <property type="protein sequence ID" value="MFC7345985.1"/>
    <property type="molecule type" value="Genomic_DNA"/>
</dbReference>
<sequence length="121" mass="14791">MDLHDETMIILQDLAEDFESRPELYDDMIGFIQYQANQKGIEFDGFFRSKWEIEADHPMTFDEKYFEDENRSELYVYLAAERDEEVFTWLEYAWNLTHEENLTEDILHREIYNLRERGVSF</sequence>
<organism evidence="1 2">
    <name type="scientific">Chryseobacterium zhengzhouense</name>
    <dbReference type="NCBI Taxonomy" id="1636086"/>
    <lineage>
        <taxon>Bacteria</taxon>
        <taxon>Pseudomonadati</taxon>
        <taxon>Bacteroidota</taxon>
        <taxon>Flavobacteriia</taxon>
        <taxon>Flavobacteriales</taxon>
        <taxon>Weeksellaceae</taxon>
        <taxon>Chryseobacterium group</taxon>
        <taxon>Chryseobacterium</taxon>
    </lineage>
</organism>
<dbReference type="Proteomes" id="UP001596550">
    <property type="component" value="Unassembled WGS sequence"/>
</dbReference>
<keyword evidence="2" id="KW-1185">Reference proteome</keyword>
<reference evidence="2" key="1">
    <citation type="journal article" date="2019" name="Int. J. Syst. Evol. Microbiol.">
        <title>The Global Catalogue of Microorganisms (GCM) 10K type strain sequencing project: providing services to taxonomists for standard genome sequencing and annotation.</title>
        <authorList>
            <consortium name="The Broad Institute Genomics Platform"/>
            <consortium name="The Broad Institute Genome Sequencing Center for Infectious Disease"/>
            <person name="Wu L."/>
            <person name="Ma J."/>
        </authorList>
    </citation>
    <scope>NUCLEOTIDE SEQUENCE [LARGE SCALE GENOMIC DNA]</scope>
    <source>
        <strain evidence="2">CCUG 54781</strain>
    </source>
</reference>
<accession>A0ABW2LWG3</accession>
<evidence type="ECO:0008006" key="3">
    <source>
        <dbReference type="Google" id="ProtNLM"/>
    </source>
</evidence>
<dbReference type="RefSeq" id="WP_378174423.1">
    <property type="nucleotide sequence ID" value="NZ_JBHTCR010000002.1"/>
</dbReference>
<name>A0ABW2LWG3_9FLAO</name>
<protein>
    <recommendedName>
        <fullName evidence="3">CDI immunity protein domain-containing protein</fullName>
    </recommendedName>
</protein>